<feature type="transmembrane region" description="Helical" evidence="1">
    <location>
        <begin position="6"/>
        <end position="24"/>
    </location>
</feature>
<dbReference type="InParanoid" id="A0A0C3BYR0"/>
<evidence type="ECO:0000313" key="3">
    <source>
        <dbReference type="Proteomes" id="UP000054166"/>
    </source>
</evidence>
<evidence type="ECO:0000313" key="2">
    <source>
        <dbReference type="EMBL" id="KIM91678.1"/>
    </source>
</evidence>
<keyword evidence="1" id="KW-1133">Transmembrane helix</keyword>
<keyword evidence="1" id="KW-0472">Membrane</keyword>
<organism evidence="2 3">
    <name type="scientific">Piloderma croceum (strain F 1598)</name>
    <dbReference type="NCBI Taxonomy" id="765440"/>
    <lineage>
        <taxon>Eukaryota</taxon>
        <taxon>Fungi</taxon>
        <taxon>Dikarya</taxon>
        <taxon>Basidiomycota</taxon>
        <taxon>Agaricomycotina</taxon>
        <taxon>Agaricomycetes</taxon>
        <taxon>Agaricomycetidae</taxon>
        <taxon>Atheliales</taxon>
        <taxon>Atheliaceae</taxon>
        <taxon>Piloderma</taxon>
    </lineage>
</organism>
<keyword evidence="1" id="KW-0812">Transmembrane</keyword>
<reference evidence="3" key="2">
    <citation type="submission" date="2015-01" db="EMBL/GenBank/DDBJ databases">
        <title>Evolutionary Origins and Diversification of the Mycorrhizal Mutualists.</title>
        <authorList>
            <consortium name="DOE Joint Genome Institute"/>
            <consortium name="Mycorrhizal Genomics Consortium"/>
            <person name="Kohler A."/>
            <person name="Kuo A."/>
            <person name="Nagy L.G."/>
            <person name="Floudas D."/>
            <person name="Copeland A."/>
            <person name="Barry K.W."/>
            <person name="Cichocki N."/>
            <person name="Veneault-Fourrey C."/>
            <person name="LaButti K."/>
            <person name="Lindquist E.A."/>
            <person name="Lipzen A."/>
            <person name="Lundell T."/>
            <person name="Morin E."/>
            <person name="Murat C."/>
            <person name="Riley R."/>
            <person name="Ohm R."/>
            <person name="Sun H."/>
            <person name="Tunlid A."/>
            <person name="Henrissat B."/>
            <person name="Grigoriev I.V."/>
            <person name="Hibbett D.S."/>
            <person name="Martin F."/>
        </authorList>
    </citation>
    <scope>NUCLEOTIDE SEQUENCE [LARGE SCALE GENOMIC DNA]</scope>
    <source>
        <strain evidence="3">F 1598</strain>
    </source>
</reference>
<sequence>MASSTVWQAVSAILIVLVVHKIWTLQKALKCVSYVYIIFSTCDFLAGPFIRNTSRVVSR</sequence>
<protein>
    <submittedName>
        <fullName evidence="2">Uncharacterized protein</fullName>
    </submittedName>
</protein>
<keyword evidence="3" id="KW-1185">Reference proteome</keyword>
<dbReference type="Proteomes" id="UP000054166">
    <property type="component" value="Unassembled WGS sequence"/>
</dbReference>
<gene>
    <name evidence="2" type="ORF">PILCRDRAFT_810963</name>
</gene>
<dbReference type="EMBL" id="KN832971">
    <property type="protein sequence ID" value="KIM91678.1"/>
    <property type="molecule type" value="Genomic_DNA"/>
</dbReference>
<accession>A0A0C3BYR0</accession>
<feature type="transmembrane region" description="Helical" evidence="1">
    <location>
        <begin position="31"/>
        <end position="50"/>
    </location>
</feature>
<evidence type="ECO:0000256" key="1">
    <source>
        <dbReference type="SAM" id="Phobius"/>
    </source>
</evidence>
<reference evidence="2 3" key="1">
    <citation type="submission" date="2014-04" db="EMBL/GenBank/DDBJ databases">
        <authorList>
            <consortium name="DOE Joint Genome Institute"/>
            <person name="Kuo A."/>
            <person name="Tarkka M."/>
            <person name="Buscot F."/>
            <person name="Kohler A."/>
            <person name="Nagy L.G."/>
            <person name="Floudas D."/>
            <person name="Copeland A."/>
            <person name="Barry K.W."/>
            <person name="Cichocki N."/>
            <person name="Veneault-Fourrey C."/>
            <person name="LaButti K."/>
            <person name="Lindquist E.A."/>
            <person name="Lipzen A."/>
            <person name="Lundell T."/>
            <person name="Morin E."/>
            <person name="Murat C."/>
            <person name="Sun H."/>
            <person name="Tunlid A."/>
            <person name="Henrissat B."/>
            <person name="Grigoriev I.V."/>
            <person name="Hibbett D.S."/>
            <person name="Martin F."/>
            <person name="Nordberg H.P."/>
            <person name="Cantor M.N."/>
            <person name="Hua S.X."/>
        </authorList>
    </citation>
    <scope>NUCLEOTIDE SEQUENCE [LARGE SCALE GENOMIC DNA]</scope>
    <source>
        <strain evidence="2 3">F 1598</strain>
    </source>
</reference>
<dbReference type="HOGENOM" id="CLU_2967374_0_0_1"/>
<name>A0A0C3BYR0_PILCF</name>
<proteinExistence type="predicted"/>
<dbReference type="AlphaFoldDB" id="A0A0C3BYR0"/>